<dbReference type="PANTHER" id="PTHR43200">
    <property type="entry name" value="PHOSPHATASE"/>
    <property type="match status" value="1"/>
</dbReference>
<evidence type="ECO:0000256" key="6">
    <source>
        <dbReference type="PIRSR" id="PIRSR600760-2"/>
    </source>
</evidence>
<dbReference type="AlphaFoldDB" id="A0A9P7MR52"/>
<keyword evidence="3 6" id="KW-0479">Metal-binding</keyword>
<feature type="binding site" evidence="6">
    <location>
        <position position="145"/>
    </location>
    <ligand>
        <name>Mg(2+)</name>
        <dbReference type="ChEBI" id="CHEBI:18420"/>
        <label>1</label>
        <note>catalytic</note>
    </ligand>
</feature>
<evidence type="ECO:0008006" key="9">
    <source>
        <dbReference type="Google" id="ProtNLM"/>
    </source>
</evidence>
<dbReference type="EMBL" id="SRPS01000176">
    <property type="protein sequence ID" value="KAG5964209.1"/>
    <property type="molecule type" value="Genomic_DNA"/>
</dbReference>
<dbReference type="GO" id="GO:0000103">
    <property type="term" value="P:sulfate assimilation"/>
    <property type="evidence" value="ECO:0007669"/>
    <property type="project" value="TreeGrafter"/>
</dbReference>
<keyword evidence="5 6" id="KW-0460">Magnesium</keyword>
<dbReference type="Pfam" id="PF00459">
    <property type="entry name" value="Inositol_P"/>
    <property type="match status" value="1"/>
</dbReference>
<evidence type="ECO:0000256" key="2">
    <source>
        <dbReference type="ARBA" id="ARBA00009759"/>
    </source>
</evidence>
<organism evidence="7 8">
    <name type="scientific">Claviceps arundinis</name>
    <dbReference type="NCBI Taxonomy" id="1623583"/>
    <lineage>
        <taxon>Eukaryota</taxon>
        <taxon>Fungi</taxon>
        <taxon>Dikarya</taxon>
        <taxon>Ascomycota</taxon>
        <taxon>Pezizomycotina</taxon>
        <taxon>Sordariomycetes</taxon>
        <taxon>Hypocreomycetidae</taxon>
        <taxon>Hypocreales</taxon>
        <taxon>Clavicipitaceae</taxon>
        <taxon>Claviceps</taxon>
    </lineage>
</organism>
<dbReference type="Gene3D" id="3.40.190.80">
    <property type="match status" value="1"/>
</dbReference>
<evidence type="ECO:0000256" key="4">
    <source>
        <dbReference type="ARBA" id="ARBA00022801"/>
    </source>
</evidence>
<feature type="binding site" evidence="6">
    <location>
        <position position="142"/>
    </location>
    <ligand>
        <name>Mg(2+)</name>
        <dbReference type="ChEBI" id="CHEBI:18420"/>
        <label>1</label>
        <note>catalytic</note>
    </ligand>
</feature>
<comment type="caution">
    <text evidence="7">The sequence shown here is derived from an EMBL/GenBank/DDBJ whole genome shotgun (WGS) entry which is preliminary data.</text>
</comment>
<comment type="similarity">
    <text evidence="2">Belongs to the inositol monophosphatase superfamily.</text>
</comment>
<dbReference type="GO" id="GO:0046872">
    <property type="term" value="F:metal ion binding"/>
    <property type="evidence" value="ECO:0007669"/>
    <property type="project" value="UniProtKB-KW"/>
</dbReference>
<feature type="binding site" evidence="6">
    <location>
        <position position="308"/>
    </location>
    <ligand>
        <name>Mg(2+)</name>
        <dbReference type="ChEBI" id="CHEBI:18420"/>
        <label>1</label>
        <note>catalytic</note>
    </ligand>
</feature>
<dbReference type="Gene3D" id="3.30.540.10">
    <property type="entry name" value="Fructose-1,6-Bisphosphatase, subunit A, domain 1"/>
    <property type="match status" value="1"/>
</dbReference>
<gene>
    <name evidence="7" type="ORF">E4U56_002352</name>
</gene>
<comment type="cofactor">
    <cofactor evidence="1 6">
        <name>Mg(2+)</name>
        <dbReference type="ChEBI" id="CHEBI:18420"/>
    </cofactor>
</comment>
<evidence type="ECO:0000256" key="1">
    <source>
        <dbReference type="ARBA" id="ARBA00001946"/>
    </source>
</evidence>
<dbReference type="InterPro" id="IPR000760">
    <property type="entry name" value="Inositol_monophosphatase-like"/>
</dbReference>
<dbReference type="InterPro" id="IPR051090">
    <property type="entry name" value="Inositol_monoP_superfamily"/>
</dbReference>
<proteinExistence type="inferred from homology"/>
<sequence length="374" mass="40604">MDSSYVKELTLCFRVLRAAAPLSQSLLSPRKDKGAVTKDDFSPVTVADFALQALLIATIQRAFPEDTFVGEEDASALRANDALLTRVWDLLQQTRVPGADNEQGHEDEHGIALPESKEHLCGLLDQAGSSCPRKKGRTWIFDPIDGTRIYLRGGLYAINMALLVDGIQTLGCVGCPNLAVDAKAPLTNEGVDARGKGSIIYAVRGHGAYAMSMNVNTGPGDTAGDQANDHHRLAQVSSSSDMRFVTCASIVDSALENVHGQIASRLGAEYPGCDLVAWVVRWATLAMGLGNTTVWIYKRRDRYGKVWDHAGAMLLFEETGGKITDVMGRDIDLTAGRTMSANFGFIAAPRHLHQKVLDVVREVLKEQGHEEMLV</sequence>
<dbReference type="PANTHER" id="PTHR43200:SF2">
    <property type="entry name" value="3'(2'),5'-BISPHOSPHATE NUCLEOTIDASE"/>
    <property type="match status" value="1"/>
</dbReference>
<evidence type="ECO:0000256" key="3">
    <source>
        <dbReference type="ARBA" id="ARBA00022723"/>
    </source>
</evidence>
<reference evidence="7" key="1">
    <citation type="journal article" date="2020" name="bioRxiv">
        <title>Whole genome comparisons of ergot fungi reveals the divergence and evolution of species within the genus Claviceps are the result of varying mechanisms driving genome evolution and host range expansion.</title>
        <authorList>
            <person name="Wyka S.A."/>
            <person name="Mondo S.J."/>
            <person name="Liu M."/>
            <person name="Dettman J."/>
            <person name="Nalam V."/>
            <person name="Broders K.D."/>
        </authorList>
    </citation>
    <scope>NUCLEOTIDE SEQUENCE</scope>
    <source>
        <strain evidence="7">CCC 1102</strain>
    </source>
</reference>
<protein>
    <recommendedName>
        <fullName evidence="9">3'(2'),5'-bisphosphate nucleotidase</fullName>
    </recommendedName>
</protein>
<dbReference type="CDD" id="cd01517">
    <property type="entry name" value="PAP_phosphatase"/>
    <property type="match status" value="1"/>
</dbReference>
<keyword evidence="4" id="KW-0378">Hydrolase</keyword>
<evidence type="ECO:0000256" key="5">
    <source>
        <dbReference type="ARBA" id="ARBA00022842"/>
    </source>
</evidence>
<feature type="binding site" evidence="6">
    <location>
        <position position="144"/>
    </location>
    <ligand>
        <name>Mg(2+)</name>
        <dbReference type="ChEBI" id="CHEBI:18420"/>
        <label>1</label>
        <note>catalytic</note>
    </ligand>
</feature>
<evidence type="ECO:0000313" key="8">
    <source>
        <dbReference type="Proteomes" id="UP000784919"/>
    </source>
</evidence>
<name>A0A9P7MR52_9HYPO</name>
<dbReference type="SUPFAM" id="SSF56655">
    <property type="entry name" value="Carbohydrate phosphatase"/>
    <property type="match status" value="1"/>
</dbReference>
<feature type="binding site" evidence="6">
    <location>
        <position position="71"/>
    </location>
    <ligand>
        <name>Mg(2+)</name>
        <dbReference type="ChEBI" id="CHEBI:18420"/>
        <label>1</label>
        <note>catalytic</note>
    </ligand>
</feature>
<dbReference type="Proteomes" id="UP000784919">
    <property type="component" value="Unassembled WGS sequence"/>
</dbReference>
<accession>A0A9P7MR52</accession>
<dbReference type="OrthoDB" id="411145at2759"/>
<dbReference type="GO" id="GO:0008441">
    <property type="term" value="F:3'(2'),5'-bisphosphate nucleotidase activity"/>
    <property type="evidence" value="ECO:0007669"/>
    <property type="project" value="TreeGrafter"/>
</dbReference>
<evidence type="ECO:0000313" key="7">
    <source>
        <dbReference type="EMBL" id="KAG5964209.1"/>
    </source>
</evidence>